<name>A0A7S4V9K9_9DINO</name>
<dbReference type="EMBL" id="HBNR01017295">
    <property type="protein sequence ID" value="CAE4571780.1"/>
    <property type="molecule type" value="Transcribed_RNA"/>
</dbReference>
<proteinExistence type="predicted"/>
<gene>
    <name evidence="2" type="ORF">AMON00008_LOCUS11399</name>
</gene>
<feature type="compositionally biased region" description="Basic and acidic residues" evidence="1">
    <location>
        <begin position="249"/>
        <end position="258"/>
    </location>
</feature>
<sequence>MWPCPRPPSAVSGVWKDCQVSGGPQSARRGARMPNLTLSFHARGLVLAGETYALRELLKHRGGRWDTELRGWVFPFDGKRALLDAIQGSEDGRMLTVQDGAKARLILAAVEGGVQVGGETFPVKALLREEGGTWNPAVKVWTFRGRGRAELTKALRASPDVATIEDEEPIPATPPRPASQRGANAADGASATKALAKGRLRGKQPPSERHGDAAPQQLQTQRKDKLKVTEVGRSSSRAEQRADGSQAKTQEEKKERKLSCARTGAHVATESVTRKRKLEETRDKVVETRTIVIKRMRSKK</sequence>
<feature type="region of interest" description="Disordered" evidence="1">
    <location>
        <begin position="159"/>
        <end position="275"/>
    </location>
</feature>
<evidence type="ECO:0000256" key="1">
    <source>
        <dbReference type="SAM" id="MobiDB-lite"/>
    </source>
</evidence>
<accession>A0A7S4V9K9</accession>
<feature type="compositionally biased region" description="Basic and acidic residues" evidence="1">
    <location>
        <begin position="221"/>
        <end position="242"/>
    </location>
</feature>
<dbReference type="AlphaFoldDB" id="A0A7S4V9K9"/>
<reference evidence="2" key="1">
    <citation type="submission" date="2021-01" db="EMBL/GenBank/DDBJ databases">
        <authorList>
            <person name="Corre E."/>
            <person name="Pelletier E."/>
            <person name="Niang G."/>
            <person name="Scheremetjew M."/>
            <person name="Finn R."/>
            <person name="Kale V."/>
            <person name="Holt S."/>
            <person name="Cochrane G."/>
            <person name="Meng A."/>
            <person name="Brown T."/>
            <person name="Cohen L."/>
        </authorList>
    </citation>
    <scope>NUCLEOTIDE SEQUENCE</scope>
    <source>
        <strain evidence="2">CCMP3105</strain>
    </source>
</reference>
<evidence type="ECO:0000313" key="2">
    <source>
        <dbReference type="EMBL" id="CAE4571780.1"/>
    </source>
</evidence>
<protein>
    <submittedName>
        <fullName evidence="2">Uncharacterized protein</fullName>
    </submittedName>
</protein>
<organism evidence="2">
    <name type="scientific">Alexandrium monilatum</name>
    <dbReference type="NCBI Taxonomy" id="311494"/>
    <lineage>
        <taxon>Eukaryota</taxon>
        <taxon>Sar</taxon>
        <taxon>Alveolata</taxon>
        <taxon>Dinophyceae</taxon>
        <taxon>Gonyaulacales</taxon>
        <taxon>Pyrocystaceae</taxon>
        <taxon>Alexandrium</taxon>
    </lineage>
</organism>